<name>A0A840Y310_9PROT</name>
<comment type="caution">
    <text evidence="2">The sequence shown here is derived from an EMBL/GenBank/DDBJ whole genome shotgun (WGS) entry which is preliminary data.</text>
</comment>
<dbReference type="EMBL" id="JACIJD010000018">
    <property type="protein sequence ID" value="MBB5695498.1"/>
    <property type="molecule type" value="Genomic_DNA"/>
</dbReference>
<organism evidence="2 3">
    <name type="scientific">Muricoccus pecuniae</name>
    <dbReference type="NCBI Taxonomy" id="693023"/>
    <lineage>
        <taxon>Bacteria</taxon>
        <taxon>Pseudomonadati</taxon>
        <taxon>Pseudomonadota</taxon>
        <taxon>Alphaproteobacteria</taxon>
        <taxon>Acetobacterales</taxon>
        <taxon>Roseomonadaceae</taxon>
        <taxon>Muricoccus</taxon>
    </lineage>
</organism>
<dbReference type="PANTHER" id="PTHR43157">
    <property type="entry name" value="PHOSPHATIDYLINOSITOL-GLYCAN BIOSYNTHESIS CLASS F PROTEIN-RELATED"/>
    <property type="match status" value="1"/>
</dbReference>
<dbReference type="Proteomes" id="UP000580654">
    <property type="component" value="Unassembled WGS sequence"/>
</dbReference>
<evidence type="ECO:0000313" key="2">
    <source>
        <dbReference type="EMBL" id="MBB5695498.1"/>
    </source>
</evidence>
<protein>
    <submittedName>
        <fullName evidence="2">NAD(P)-dependent dehydrogenase (Short-subunit alcohol dehydrogenase family)</fullName>
    </submittedName>
</protein>
<keyword evidence="3" id="KW-1185">Reference proteome</keyword>
<dbReference type="PRINTS" id="PR00081">
    <property type="entry name" value="GDHRDH"/>
</dbReference>
<accession>A0A840Y310</accession>
<dbReference type="RefSeq" id="WP_184520693.1">
    <property type="nucleotide sequence ID" value="NZ_JACIJD010000018.1"/>
</dbReference>
<keyword evidence="1" id="KW-0560">Oxidoreductase</keyword>
<sequence>MTLPTPLHGIGAGGRPAALAPLLAPLAAPGRPPAPHWTTSNMPPQQGRLAVITGTGGLGLEDALALVRAGAMVVIAGRDANKGFAAVGRIKAQLPDARVRFRELDLASLESVHRFADRLAREEDGLDLLVNNAGVMTPPERCTTADGLELQFGTNHLGHFALTARLLPLLRRRAGSRVISLGSVAARGAAIDFADLQSERRYQPMAAYGQSKLACLLFAFELSRRSRAAGWGVASLAAHPGIARTDLIPNGAGRRSLQGRVRSLLPFLFQPAWQGALPTLYAATAPSARDGAYYGPHAWAGTRGYPAEERAPKQALDEAAAARLWELSEEMAHVAFA</sequence>
<dbReference type="NCBIfam" id="NF004513">
    <property type="entry name" value="PRK05854.1"/>
    <property type="match status" value="1"/>
</dbReference>
<evidence type="ECO:0000313" key="3">
    <source>
        <dbReference type="Proteomes" id="UP000580654"/>
    </source>
</evidence>
<dbReference type="Gene3D" id="3.40.50.720">
    <property type="entry name" value="NAD(P)-binding Rossmann-like Domain"/>
    <property type="match status" value="1"/>
</dbReference>
<gene>
    <name evidence="2" type="ORF">FHS87_003557</name>
</gene>
<dbReference type="AlphaFoldDB" id="A0A840Y310"/>
<dbReference type="NCBIfam" id="NF004846">
    <property type="entry name" value="PRK06197.1"/>
    <property type="match status" value="1"/>
</dbReference>
<dbReference type="GO" id="GO:0016491">
    <property type="term" value="F:oxidoreductase activity"/>
    <property type="evidence" value="ECO:0007669"/>
    <property type="project" value="UniProtKB-KW"/>
</dbReference>
<dbReference type="PANTHER" id="PTHR43157:SF31">
    <property type="entry name" value="PHOSPHATIDYLINOSITOL-GLYCAN BIOSYNTHESIS CLASS F PROTEIN"/>
    <property type="match status" value="1"/>
</dbReference>
<dbReference type="InterPro" id="IPR002347">
    <property type="entry name" value="SDR_fam"/>
</dbReference>
<reference evidence="2 3" key="1">
    <citation type="submission" date="2020-08" db="EMBL/GenBank/DDBJ databases">
        <title>Genomic Encyclopedia of Type Strains, Phase IV (KMG-IV): sequencing the most valuable type-strain genomes for metagenomic binning, comparative biology and taxonomic classification.</title>
        <authorList>
            <person name="Goeker M."/>
        </authorList>
    </citation>
    <scope>NUCLEOTIDE SEQUENCE [LARGE SCALE GENOMIC DNA]</scope>
    <source>
        <strain evidence="2 3">DSM 25622</strain>
    </source>
</reference>
<dbReference type="SUPFAM" id="SSF51735">
    <property type="entry name" value="NAD(P)-binding Rossmann-fold domains"/>
    <property type="match status" value="1"/>
</dbReference>
<dbReference type="Pfam" id="PF00106">
    <property type="entry name" value="adh_short"/>
    <property type="match status" value="1"/>
</dbReference>
<proteinExistence type="predicted"/>
<evidence type="ECO:0000256" key="1">
    <source>
        <dbReference type="ARBA" id="ARBA00023002"/>
    </source>
</evidence>
<dbReference type="InterPro" id="IPR036291">
    <property type="entry name" value="NAD(P)-bd_dom_sf"/>
</dbReference>